<evidence type="ECO:0000256" key="1">
    <source>
        <dbReference type="SAM" id="MobiDB-lite"/>
    </source>
</evidence>
<accession>A0AAU9K0S5</accession>
<feature type="compositionally biased region" description="Polar residues" evidence="1">
    <location>
        <begin position="33"/>
        <end position="48"/>
    </location>
</feature>
<feature type="region of interest" description="Disordered" evidence="1">
    <location>
        <begin position="159"/>
        <end position="236"/>
    </location>
</feature>
<organism evidence="2 3">
    <name type="scientific">Blepharisma stoltei</name>
    <dbReference type="NCBI Taxonomy" id="1481888"/>
    <lineage>
        <taxon>Eukaryota</taxon>
        <taxon>Sar</taxon>
        <taxon>Alveolata</taxon>
        <taxon>Ciliophora</taxon>
        <taxon>Postciliodesmatophora</taxon>
        <taxon>Heterotrichea</taxon>
        <taxon>Heterotrichida</taxon>
        <taxon>Blepharismidae</taxon>
        <taxon>Blepharisma</taxon>
    </lineage>
</organism>
<dbReference type="EMBL" id="CAJZBQ010000051">
    <property type="protein sequence ID" value="CAG9330488.1"/>
    <property type="molecule type" value="Genomic_DNA"/>
</dbReference>
<dbReference type="SUPFAM" id="SSF48371">
    <property type="entry name" value="ARM repeat"/>
    <property type="match status" value="1"/>
</dbReference>
<dbReference type="AlphaFoldDB" id="A0AAU9K0S5"/>
<name>A0AAU9K0S5_9CILI</name>
<reference evidence="2" key="1">
    <citation type="submission" date="2021-09" db="EMBL/GenBank/DDBJ databases">
        <authorList>
            <consortium name="AG Swart"/>
            <person name="Singh M."/>
            <person name="Singh A."/>
            <person name="Seah K."/>
            <person name="Emmerich C."/>
        </authorList>
    </citation>
    <scope>NUCLEOTIDE SEQUENCE</scope>
    <source>
        <strain evidence="2">ATCC30299</strain>
    </source>
</reference>
<dbReference type="Proteomes" id="UP001162131">
    <property type="component" value="Unassembled WGS sequence"/>
</dbReference>
<evidence type="ECO:0000313" key="2">
    <source>
        <dbReference type="EMBL" id="CAG9330488.1"/>
    </source>
</evidence>
<feature type="compositionally biased region" description="Low complexity" evidence="1">
    <location>
        <begin position="49"/>
        <end position="60"/>
    </location>
</feature>
<sequence>MLSKIIKLTGRFSTQGKLPPRYNEAPLRRQRIPQRSPQKIPSSKNFGNSQEYSQHSESLSSASLRGPMRFDHYSDVTLLNLQSEIRILLNSSHKLLSIANSIHQAKSDKGYDYEGSTTNRMFRWSEFLYETKASTDDIAKLIKIIEDKELNMKQIRKEEAKSALPKASPQVEKKSIQSDSQPEITVEKPKKMETSKQNEENLSKESGIEEESHKEGKASEQIEKTVSTESGDENDSANINELYKSCYSTMQNRMSKSMLVEKLKTIDTSAFGDLTESQSSTICLALLQCYSEETKDVIAKALTYLDTSFAKSLKDYKNSKEIELFLQNRLKIYKDCDIPIANKLQSALSEFMTQSCDPINEITLINIIMHLLHPIKNQTSFIADLTQLVNKIKLVDLQTSFSEVLDNILDTFTSALEMVKNKDAQLEIAEKRELFESIMDILAVRFIKGDLAFDLTSKYINAFTPTKNKENLLKILTNPDHLALKSIENKSILPLLKTGLQTYSDDYKKLCEYVLKPIYEIFFTRLSNIKNQMMVEILESLMKTCYYLENKVDDACRLILADLTRGRKENKLEAFYSILKFIWDSTGQVDKENFEKLADLIFKFSGDEAESMLINVATLLSQVDLDLDDFWQEFFKEVEITYKHEEKYYKSLYQILLNLNGTPKYDTYRHTLEPYASIMETNYKEDVEKAYRQHQKPRAYEFLNNLLKERKIEYQENFYDGFYFDFAIPSQKIAISLMSYENYVFPELQIKQSSLAPTRYLESKGWKVCNVPYFALNSSKLAGAVESVLDFNKPDNTNNQ</sequence>
<protein>
    <submittedName>
        <fullName evidence="2">Uncharacterized protein</fullName>
    </submittedName>
</protein>
<comment type="caution">
    <text evidence="2">The sequence shown here is derived from an EMBL/GenBank/DDBJ whole genome shotgun (WGS) entry which is preliminary data.</text>
</comment>
<gene>
    <name evidence="2" type="ORF">BSTOLATCC_MIC51076</name>
</gene>
<keyword evidence="3" id="KW-1185">Reference proteome</keyword>
<feature type="compositionally biased region" description="Basic and acidic residues" evidence="1">
    <location>
        <begin position="185"/>
        <end position="223"/>
    </location>
</feature>
<evidence type="ECO:0000313" key="3">
    <source>
        <dbReference type="Proteomes" id="UP001162131"/>
    </source>
</evidence>
<dbReference type="InterPro" id="IPR016024">
    <property type="entry name" value="ARM-type_fold"/>
</dbReference>
<feature type="region of interest" description="Disordered" evidence="1">
    <location>
        <begin position="16"/>
        <end position="60"/>
    </location>
</feature>
<proteinExistence type="predicted"/>